<organism evidence="2 3">
    <name type="scientific">SAR92 clade bacterium H455</name>
    <dbReference type="NCBI Taxonomy" id="2974818"/>
    <lineage>
        <taxon>Bacteria</taxon>
        <taxon>Pseudomonadati</taxon>
        <taxon>Pseudomonadota</taxon>
        <taxon>Gammaproteobacteria</taxon>
        <taxon>Cellvibrionales</taxon>
        <taxon>Porticoccaceae</taxon>
        <taxon>SAR92 clade</taxon>
    </lineage>
</organism>
<accession>A0ABY5TKG6</accession>
<name>A0ABY5TKG6_9GAMM</name>
<proteinExistence type="predicted"/>
<dbReference type="Proteomes" id="UP001059934">
    <property type="component" value="Chromosome"/>
</dbReference>
<dbReference type="PROSITE" id="PS51257">
    <property type="entry name" value="PROKAR_LIPOPROTEIN"/>
    <property type="match status" value="1"/>
</dbReference>
<evidence type="ECO:0000313" key="3">
    <source>
        <dbReference type="Proteomes" id="UP001059934"/>
    </source>
</evidence>
<feature type="chain" id="PRO_5046289233" description="Lipoprotein" evidence="1">
    <location>
        <begin position="22"/>
        <end position="267"/>
    </location>
</feature>
<evidence type="ECO:0000256" key="1">
    <source>
        <dbReference type="SAM" id="SignalP"/>
    </source>
</evidence>
<protein>
    <recommendedName>
        <fullName evidence="4">Lipoprotein</fullName>
    </recommendedName>
</protein>
<dbReference type="EMBL" id="CP103416">
    <property type="protein sequence ID" value="UVW34338.1"/>
    <property type="molecule type" value="Genomic_DNA"/>
</dbReference>
<sequence length="267" mass="29286">MTLKKLLLLGLATTLTTTLIACSGEDQTVSESMAAAVDSTPGLTDGAYALISVDVTENGEVSSYLRDQMKIYTQDRFMFAFYNDLTDKVDAGTGYTHWVDGVLVETPIANQDGALKDLSFDLTITPTEAGFTQSLKGMKYGERSVNMVEQWKTLSNEITVFDGLWKLDGRASEGDQWGDFMEMKLIGGGHFIFFQSMVVEGESIKHFGFGSFGVDESGYVVETGITSSIEGFAGTESKLKMQLIDDNHMSQSFEYNGATVTQTYVRI</sequence>
<keyword evidence="3" id="KW-1185">Reference proteome</keyword>
<evidence type="ECO:0008006" key="4">
    <source>
        <dbReference type="Google" id="ProtNLM"/>
    </source>
</evidence>
<evidence type="ECO:0000313" key="2">
    <source>
        <dbReference type="EMBL" id="UVW34338.1"/>
    </source>
</evidence>
<gene>
    <name evidence="2" type="ORF">NYF23_09950</name>
</gene>
<keyword evidence="1" id="KW-0732">Signal</keyword>
<reference evidence="2" key="1">
    <citation type="submission" date="2022-08" db="EMBL/GenBank/DDBJ databases">
        <title>Catabolic pathway analysis in culturable SAR92 clade bacteria reveals their overlooked roles in DMSP degradation in coastal seas.</title>
        <authorList>
            <person name="He X."/>
            <person name="Zhang X."/>
            <person name="Zhang Y."/>
        </authorList>
    </citation>
    <scope>NUCLEOTIDE SEQUENCE</scope>
    <source>
        <strain evidence="2">H455</strain>
    </source>
</reference>
<feature type="signal peptide" evidence="1">
    <location>
        <begin position="1"/>
        <end position="21"/>
    </location>
</feature>